<evidence type="ECO:0000313" key="3">
    <source>
        <dbReference type="Proteomes" id="UP000694005"/>
    </source>
</evidence>
<feature type="region of interest" description="Disordered" evidence="1">
    <location>
        <begin position="67"/>
        <end position="98"/>
    </location>
</feature>
<proteinExistence type="predicted"/>
<reference evidence="2 3" key="1">
    <citation type="submission" date="2021-07" db="EMBL/GenBank/DDBJ databases">
        <authorList>
            <consortium name="Genoscope - CEA"/>
            <person name="William W."/>
        </authorList>
    </citation>
    <scope>NUCLEOTIDE SEQUENCE [LARGE SCALE GENOMIC DNA]</scope>
</reference>
<dbReference type="Gramene" id="A09p38170.2_BraZ1">
    <property type="protein sequence ID" value="A09p38170.2_BraZ1.CDS"/>
    <property type="gene ID" value="A09g38170.2_BraZ1"/>
</dbReference>
<protein>
    <submittedName>
        <fullName evidence="2">Uncharacterized protein</fullName>
    </submittedName>
</protein>
<gene>
    <name evidence="2" type="ORF">BRAPAZ1V2_A09P38170.2</name>
</gene>
<evidence type="ECO:0000313" key="2">
    <source>
        <dbReference type="EMBL" id="CAG7863350.1"/>
    </source>
</evidence>
<dbReference type="Proteomes" id="UP000694005">
    <property type="component" value="Chromosome A09"/>
</dbReference>
<evidence type="ECO:0000256" key="1">
    <source>
        <dbReference type="SAM" id="MobiDB-lite"/>
    </source>
</evidence>
<dbReference type="AlphaFoldDB" id="A0A8D9CR61"/>
<name>A0A8D9CR61_BRACM</name>
<organism evidence="2 3">
    <name type="scientific">Brassica campestris</name>
    <name type="common">Field mustard</name>
    <dbReference type="NCBI Taxonomy" id="3711"/>
    <lineage>
        <taxon>Eukaryota</taxon>
        <taxon>Viridiplantae</taxon>
        <taxon>Streptophyta</taxon>
        <taxon>Embryophyta</taxon>
        <taxon>Tracheophyta</taxon>
        <taxon>Spermatophyta</taxon>
        <taxon>Magnoliopsida</taxon>
        <taxon>eudicotyledons</taxon>
        <taxon>Gunneridae</taxon>
        <taxon>Pentapetalae</taxon>
        <taxon>rosids</taxon>
        <taxon>malvids</taxon>
        <taxon>Brassicales</taxon>
        <taxon>Brassicaceae</taxon>
        <taxon>Brassiceae</taxon>
        <taxon>Brassica</taxon>
    </lineage>
</organism>
<dbReference type="EMBL" id="LS974625">
    <property type="protein sequence ID" value="CAG7863350.1"/>
    <property type="molecule type" value="Genomic_DNA"/>
</dbReference>
<accession>A0A8D9CR61</accession>
<sequence length="98" mass="10848">MVHQLSKISTRTSTGSVVVTKSMVQSESHQTVQIGHLEGTSDREGVQPNGNRAKIFTEQEVMNFTSQKFPSPSICEYPTLEGDSSPRKERPKQSPSLE</sequence>